<evidence type="ECO:0000256" key="1">
    <source>
        <dbReference type="SAM" id="Phobius"/>
    </source>
</evidence>
<proteinExistence type="predicted"/>
<evidence type="ECO:0008006" key="3">
    <source>
        <dbReference type="Google" id="ProtNLM"/>
    </source>
</evidence>
<dbReference type="NCBIfam" id="TIGR04222">
    <property type="entry name" value="near_uncomplex"/>
    <property type="match status" value="1"/>
</dbReference>
<dbReference type="AlphaFoldDB" id="A0AA48M0R5"/>
<sequence length="298" mass="32003">MQNLPFLDLPGPDFLNVFGAVVIAVLALTALLIHFADHTDRRPPPVPENPDAIEVAFLQGGVNQVIRTVVYDLVQRGYATLVKDDRVEATGKTPQPGELDAVESYVLKLIGAKPKAHELFGDKGQRKTLLALLEPVRARLASQDLVKPDSVKNWRQRAQIVGTLLFLGFAGAKVYVALTRDHSDVSYLVFLCAASILSLFALAYVLTRSHASRRGRAWLEAMQLAYKPRLDEAVARLGAGPATAKAFAGPSLFLISLYGFAPLRGTSEGAFARHFRRASIESGGSCGSSCGGSCGDGS</sequence>
<dbReference type="EMBL" id="OY288114">
    <property type="protein sequence ID" value="CAJ0860829.1"/>
    <property type="molecule type" value="Genomic_DNA"/>
</dbReference>
<name>A0AA48M0R5_9ZZZZ</name>
<feature type="transmembrane region" description="Helical" evidence="1">
    <location>
        <begin position="160"/>
        <end position="179"/>
    </location>
</feature>
<feature type="transmembrane region" description="Helical" evidence="1">
    <location>
        <begin position="14"/>
        <end position="33"/>
    </location>
</feature>
<dbReference type="InterPro" id="IPR026467">
    <property type="entry name" value="Ser/Gly_Cys_C_dom"/>
</dbReference>
<gene>
    <name evidence="2" type="ORF">AMST5_01339</name>
</gene>
<reference evidence="2" key="1">
    <citation type="submission" date="2023-07" db="EMBL/GenBank/DDBJ databases">
        <authorList>
            <person name="Pelsma A.J. K."/>
        </authorList>
    </citation>
    <scope>NUCLEOTIDE SEQUENCE</scope>
</reference>
<keyword evidence="1" id="KW-0472">Membrane</keyword>
<protein>
    <recommendedName>
        <fullName evidence="3">TIGR04222 domain-containing membrane protein</fullName>
    </recommendedName>
</protein>
<feature type="transmembrane region" description="Helical" evidence="1">
    <location>
        <begin position="185"/>
        <end position="206"/>
    </location>
</feature>
<organism evidence="2">
    <name type="scientific">freshwater sediment metagenome</name>
    <dbReference type="NCBI Taxonomy" id="556182"/>
    <lineage>
        <taxon>unclassified sequences</taxon>
        <taxon>metagenomes</taxon>
        <taxon>ecological metagenomes</taxon>
    </lineage>
</organism>
<evidence type="ECO:0000313" key="2">
    <source>
        <dbReference type="EMBL" id="CAJ0860829.1"/>
    </source>
</evidence>
<accession>A0AA48M0R5</accession>
<keyword evidence="1" id="KW-1133">Transmembrane helix</keyword>
<keyword evidence="1" id="KW-0812">Transmembrane</keyword>